<reference evidence="1" key="2">
    <citation type="submission" date="2020-11" db="EMBL/GenBank/DDBJ databases">
        <authorList>
            <person name="McCartney M.A."/>
            <person name="Auch B."/>
            <person name="Kono T."/>
            <person name="Mallez S."/>
            <person name="Becker A."/>
            <person name="Gohl D.M."/>
            <person name="Silverstein K.A.T."/>
            <person name="Koren S."/>
            <person name="Bechman K.B."/>
            <person name="Herman A."/>
            <person name="Abrahante J.E."/>
            <person name="Garbe J."/>
        </authorList>
    </citation>
    <scope>NUCLEOTIDE SEQUENCE</scope>
    <source>
        <strain evidence="1">Duluth1</strain>
        <tissue evidence="1">Whole animal</tissue>
    </source>
</reference>
<dbReference type="Proteomes" id="UP000828390">
    <property type="component" value="Unassembled WGS sequence"/>
</dbReference>
<evidence type="ECO:0000313" key="1">
    <source>
        <dbReference type="EMBL" id="KAH3856218.1"/>
    </source>
</evidence>
<accession>A0A9D4LEG0</accession>
<name>A0A9D4LEG0_DREPO</name>
<dbReference type="EMBL" id="JAIWYP010000003">
    <property type="protein sequence ID" value="KAH3856218.1"/>
    <property type="molecule type" value="Genomic_DNA"/>
</dbReference>
<evidence type="ECO:0000313" key="2">
    <source>
        <dbReference type="Proteomes" id="UP000828390"/>
    </source>
</evidence>
<keyword evidence="2" id="KW-1185">Reference proteome</keyword>
<reference evidence="1" key="1">
    <citation type="journal article" date="2019" name="bioRxiv">
        <title>The Genome of the Zebra Mussel, Dreissena polymorpha: A Resource for Invasive Species Research.</title>
        <authorList>
            <person name="McCartney M.A."/>
            <person name="Auch B."/>
            <person name="Kono T."/>
            <person name="Mallez S."/>
            <person name="Zhang Y."/>
            <person name="Obille A."/>
            <person name="Becker A."/>
            <person name="Abrahante J.E."/>
            <person name="Garbe J."/>
            <person name="Badalamenti J.P."/>
            <person name="Herman A."/>
            <person name="Mangelson H."/>
            <person name="Liachko I."/>
            <person name="Sullivan S."/>
            <person name="Sone E.D."/>
            <person name="Koren S."/>
            <person name="Silverstein K.A.T."/>
            <person name="Beckman K.B."/>
            <person name="Gohl D.M."/>
        </authorList>
    </citation>
    <scope>NUCLEOTIDE SEQUENCE</scope>
    <source>
        <strain evidence="1">Duluth1</strain>
        <tissue evidence="1">Whole animal</tissue>
    </source>
</reference>
<organism evidence="1 2">
    <name type="scientific">Dreissena polymorpha</name>
    <name type="common">Zebra mussel</name>
    <name type="synonym">Mytilus polymorpha</name>
    <dbReference type="NCBI Taxonomy" id="45954"/>
    <lineage>
        <taxon>Eukaryota</taxon>
        <taxon>Metazoa</taxon>
        <taxon>Spiralia</taxon>
        <taxon>Lophotrochozoa</taxon>
        <taxon>Mollusca</taxon>
        <taxon>Bivalvia</taxon>
        <taxon>Autobranchia</taxon>
        <taxon>Heteroconchia</taxon>
        <taxon>Euheterodonta</taxon>
        <taxon>Imparidentia</taxon>
        <taxon>Neoheterodontei</taxon>
        <taxon>Myida</taxon>
        <taxon>Dreissenoidea</taxon>
        <taxon>Dreissenidae</taxon>
        <taxon>Dreissena</taxon>
    </lineage>
</organism>
<protein>
    <submittedName>
        <fullName evidence="1">Uncharacterized protein</fullName>
    </submittedName>
</protein>
<comment type="caution">
    <text evidence="1">The sequence shown here is derived from an EMBL/GenBank/DDBJ whole genome shotgun (WGS) entry which is preliminary data.</text>
</comment>
<gene>
    <name evidence="1" type="ORF">DPMN_098801</name>
</gene>
<sequence length="105" mass="11969">MQCKKQTPALKLNSVKSLPFNFGKCVLFVKNSAIIESAYLLLCVRLPQTWEGFFNHTLDVSEDRISNHRQARTFEDHVLKCLRRLLAYSACVIDLVLTKGCPITL</sequence>
<proteinExistence type="predicted"/>
<dbReference type="AlphaFoldDB" id="A0A9D4LEG0"/>